<dbReference type="Gene3D" id="1.10.150.240">
    <property type="entry name" value="Putative phosphatase, domain 2"/>
    <property type="match status" value="1"/>
</dbReference>
<protein>
    <submittedName>
        <fullName evidence="1">HAD-IA family hydrolase</fullName>
    </submittedName>
</protein>
<dbReference type="GO" id="GO:0016787">
    <property type="term" value="F:hydrolase activity"/>
    <property type="evidence" value="ECO:0007669"/>
    <property type="project" value="UniProtKB-KW"/>
</dbReference>
<comment type="caution">
    <text evidence="1">The sequence shown here is derived from an EMBL/GenBank/DDBJ whole genome shotgun (WGS) entry which is preliminary data.</text>
</comment>
<name>A0A6I4T1E8_9SPHN</name>
<dbReference type="EMBL" id="WTYT01000001">
    <property type="protein sequence ID" value="MXO64756.1"/>
    <property type="molecule type" value="Genomic_DNA"/>
</dbReference>
<dbReference type="InterPro" id="IPR023198">
    <property type="entry name" value="PGP-like_dom2"/>
</dbReference>
<dbReference type="OrthoDB" id="9797743at2"/>
<evidence type="ECO:0000313" key="2">
    <source>
        <dbReference type="Proteomes" id="UP000438476"/>
    </source>
</evidence>
<dbReference type="CDD" id="cd07505">
    <property type="entry name" value="HAD_BPGM-like"/>
    <property type="match status" value="1"/>
</dbReference>
<dbReference type="Proteomes" id="UP000438476">
    <property type="component" value="Unassembled WGS sequence"/>
</dbReference>
<dbReference type="Gene3D" id="3.40.50.1000">
    <property type="entry name" value="HAD superfamily/HAD-like"/>
    <property type="match status" value="1"/>
</dbReference>
<dbReference type="InterPro" id="IPR006439">
    <property type="entry name" value="HAD-SF_hydro_IA"/>
</dbReference>
<dbReference type="RefSeq" id="WP_160735151.1">
    <property type="nucleotide sequence ID" value="NZ_WTYT01000001.1"/>
</dbReference>
<gene>
    <name evidence="1" type="ORF">GRI91_03200</name>
</gene>
<dbReference type="SFLD" id="SFLDS00003">
    <property type="entry name" value="Haloacid_Dehalogenase"/>
    <property type="match status" value="1"/>
</dbReference>
<proteinExistence type="predicted"/>
<accession>A0A6I4T1E8</accession>
<keyword evidence="1" id="KW-0378">Hydrolase</keyword>
<keyword evidence="2" id="KW-1185">Reference proteome</keyword>
<dbReference type="NCBIfam" id="TIGR01509">
    <property type="entry name" value="HAD-SF-IA-v3"/>
    <property type="match status" value="1"/>
</dbReference>
<dbReference type="PRINTS" id="PR00413">
    <property type="entry name" value="HADHALOGNASE"/>
</dbReference>
<dbReference type="AlphaFoldDB" id="A0A6I4T1E8"/>
<dbReference type="InterPro" id="IPR041492">
    <property type="entry name" value="HAD_2"/>
</dbReference>
<dbReference type="InterPro" id="IPR036412">
    <property type="entry name" value="HAD-like_sf"/>
</dbReference>
<dbReference type="PANTHER" id="PTHR18901">
    <property type="entry name" value="2-DEOXYGLUCOSE-6-PHOSPHATE PHOSPHATASE 2"/>
    <property type="match status" value="1"/>
</dbReference>
<reference evidence="1 2" key="1">
    <citation type="submission" date="2019-12" db="EMBL/GenBank/DDBJ databases">
        <title>Genomic-based taxomic classification of the family Erythrobacteraceae.</title>
        <authorList>
            <person name="Xu L."/>
        </authorList>
    </citation>
    <scope>NUCLEOTIDE SEQUENCE [LARGE SCALE GENOMIC DNA]</scope>
    <source>
        <strain evidence="1 2">LMG 29518</strain>
    </source>
</reference>
<evidence type="ECO:0000313" key="1">
    <source>
        <dbReference type="EMBL" id="MXO64756.1"/>
    </source>
</evidence>
<organism evidence="1 2">
    <name type="scientific">Altericroceibacterium endophyticum</name>
    <dbReference type="NCBI Taxonomy" id="1808508"/>
    <lineage>
        <taxon>Bacteria</taxon>
        <taxon>Pseudomonadati</taxon>
        <taxon>Pseudomonadota</taxon>
        <taxon>Alphaproteobacteria</taxon>
        <taxon>Sphingomonadales</taxon>
        <taxon>Erythrobacteraceae</taxon>
        <taxon>Altericroceibacterium</taxon>
    </lineage>
</organism>
<dbReference type="SFLD" id="SFLDG01129">
    <property type="entry name" value="C1.5:_HAD__Beta-PGM__Phosphata"/>
    <property type="match status" value="1"/>
</dbReference>
<dbReference type="PANTHER" id="PTHR18901:SF38">
    <property type="entry name" value="PSEUDOURIDINE-5'-PHOSPHATASE"/>
    <property type="match status" value="1"/>
</dbReference>
<sequence length="219" mass="23686">MNLPRTPAAVVFDMDGLIFDTERLQFRAAAAAAKSHGGDLPIDVFRELIGKPANTDYDILQAHFGGAVDFEPFEASWRANFLELVERDLDLKPGVVELLNLLDTLSLPRAIATSSQRSKADHHLAKHGLTERFDTVIAWGDYAQGKPAPDPYQAAARTLGVEPETCLALEDSHAGIRSAAAAGMMPIMVPDLVPANDEMHALATHVVSDLHEVCGLLRA</sequence>
<dbReference type="InterPro" id="IPR023214">
    <property type="entry name" value="HAD_sf"/>
</dbReference>
<dbReference type="SUPFAM" id="SSF56784">
    <property type="entry name" value="HAD-like"/>
    <property type="match status" value="1"/>
</dbReference>
<dbReference type="SFLD" id="SFLDG01135">
    <property type="entry name" value="C1.5.6:_HAD__Beta-PGM__Phospha"/>
    <property type="match status" value="1"/>
</dbReference>
<dbReference type="Pfam" id="PF13419">
    <property type="entry name" value="HAD_2"/>
    <property type="match status" value="1"/>
</dbReference>